<sequence>MRYSSEKEINKLVRRLVISGWEFWHGGRHGRLRAPTGQSTISVPCTPSDHRAVRNFRSEVRRLSHELLNRAKNNLAG</sequence>
<dbReference type="EMBL" id="MTHD01000001">
    <property type="protein sequence ID" value="OMG56327.1"/>
    <property type="molecule type" value="Genomic_DNA"/>
</dbReference>
<reference evidence="1 2" key="1">
    <citation type="submission" date="2016-10" db="EMBL/GenBank/DDBJ databases">
        <title>Alkaliphiles isolated from bioreactors.</title>
        <authorList>
            <person name="Salah Z."/>
            <person name="Rout S.P."/>
            <person name="Humphreys P.N."/>
        </authorList>
    </citation>
    <scope>NUCLEOTIDE SEQUENCE [LARGE SCALE GENOMIC DNA]</scope>
    <source>
        <strain evidence="1 2">ZS02</strain>
    </source>
</reference>
<name>A0A1R1ICA8_9RHOO</name>
<gene>
    <name evidence="1" type="ORF">BJN45_01495</name>
</gene>
<accession>A0A1R1ICA8</accession>
<protein>
    <recommendedName>
        <fullName evidence="3">Addiction module toxin, HicA family</fullName>
    </recommendedName>
</protein>
<evidence type="ECO:0000313" key="1">
    <source>
        <dbReference type="EMBL" id="OMG56327.1"/>
    </source>
</evidence>
<dbReference type="OrthoDB" id="3621556at2"/>
<dbReference type="Proteomes" id="UP000187526">
    <property type="component" value="Unassembled WGS sequence"/>
</dbReference>
<dbReference type="AlphaFoldDB" id="A0A1R1ICA8"/>
<evidence type="ECO:0000313" key="2">
    <source>
        <dbReference type="Proteomes" id="UP000187526"/>
    </source>
</evidence>
<proteinExistence type="predicted"/>
<dbReference type="STRING" id="418702.BJN45_01495"/>
<evidence type="ECO:0008006" key="3">
    <source>
        <dbReference type="Google" id="ProtNLM"/>
    </source>
</evidence>
<keyword evidence="2" id="KW-1185">Reference proteome</keyword>
<comment type="caution">
    <text evidence="1">The sequence shown here is derived from an EMBL/GenBank/DDBJ whole genome shotgun (WGS) entry which is preliminary data.</text>
</comment>
<organism evidence="1 2">
    <name type="scientific">Azonexus hydrophilus</name>
    <dbReference type="NCBI Taxonomy" id="418702"/>
    <lineage>
        <taxon>Bacteria</taxon>
        <taxon>Pseudomonadati</taxon>
        <taxon>Pseudomonadota</taxon>
        <taxon>Betaproteobacteria</taxon>
        <taxon>Rhodocyclales</taxon>
        <taxon>Azonexaceae</taxon>
        <taxon>Azonexus</taxon>
    </lineage>
</organism>